<dbReference type="KEGG" id="chya:V22_16080"/>
<protein>
    <submittedName>
        <fullName evidence="3">Transposase DDE domain protein</fullName>
    </submittedName>
</protein>
<dbReference type="OrthoDB" id="290144at2"/>
<dbReference type="GO" id="GO:0003677">
    <property type="term" value="F:DNA binding"/>
    <property type="evidence" value="ECO:0007669"/>
    <property type="project" value="InterPro"/>
</dbReference>
<dbReference type="PANTHER" id="PTHR37529:SF1">
    <property type="entry name" value="TRANSPOSASE INSG FOR INSERTION SEQUENCE ELEMENT IS4-RELATED"/>
    <property type="match status" value="1"/>
</dbReference>
<dbReference type="InterPro" id="IPR002559">
    <property type="entry name" value="Transposase_11"/>
</dbReference>
<dbReference type="GO" id="GO:0004803">
    <property type="term" value="F:transposase activity"/>
    <property type="evidence" value="ECO:0007669"/>
    <property type="project" value="InterPro"/>
</dbReference>
<evidence type="ECO:0000313" key="4">
    <source>
        <dbReference type="Proteomes" id="UP000319976"/>
    </source>
</evidence>
<dbReference type="Pfam" id="PF01609">
    <property type="entry name" value="DDE_Tnp_1"/>
    <property type="match status" value="1"/>
</dbReference>
<dbReference type="InterPro" id="IPR012337">
    <property type="entry name" value="RNaseH-like_sf"/>
</dbReference>
<dbReference type="Proteomes" id="UP000319976">
    <property type="component" value="Chromosome"/>
</dbReference>
<accession>A0A517T7M5</accession>
<proteinExistence type="predicted"/>
<feature type="domain" description="Transposase IS4-like" evidence="2">
    <location>
        <begin position="132"/>
        <end position="359"/>
    </location>
</feature>
<feature type="compositionally biased region" description="Pro residues" evidence="1">
    <location>
        <begin position="439"/>
        <end position="450"/>
    </location>
</feature>
<sequence>MSHRDEGVDITPGSSAQQLIEALRWSFRDADFAGCRFRSRNSFSAWGLVVTSVLWVWSERRNLTERFGEANQLARWLFPDEVTRTISYQAFGKQLLRWTERLMPSLKDSLRQRMRSDLSSRFLVGDHVLFGIDGTKLGLPRTKSHEACYCPHSTRLKQETRLSRKRSMQSRSARMKKAQRPQMWLTMLWHAGSGLPWDWRLGPSDSSERGHLNEMLDELPPKSLIAADAGFLGYDHWLSMLVGGHQFVIRVGSNVRLLKHLGYVRESAGTVYLWPDADRKRQGPPLILRHVIIHDGRAPCHLITSILNRRELSNRQVAEVYRLRWGIEVYYRHFKQTFERNKLRSHEAVHARCEAIWSLAGLWALLLYATACRDRLGLPPRKLSVANVLRACRDAMRTPQEQTDRDRKLIHRLALAVTDSYQRQSKQSRDYPQRKIDPPPKPPQLQPAPPQQQLDAKKIKQLMKG</sequence>
<gene>
    <name evidence="3" type="ORF">V22_16080</name>
</gene>
<keyword evidence="4" id="KW-1185">Reference proteome</keyword>
<evidence type="ECO:0000313" key="3">
    <source>
        <dbReference type="EMBL" id="QDT64374.1"/>
    </source>
</evidence>
<evidence type="ECO:0000259" key="2">
    <source>
        <dbReference type="Pfam" id="PF01609"/>
    </source>
</evidence>
<dbReference type="GO" id="GO:0006313">
    <property type="term" value="P:DNA transposition"/>
    <property type="evidence" value="ECO:0007669"/>
    <property type="project" value="InterPro"/>
</dbReference>
<dbReference type="SUPFAM" id="SSF53098">
    <property type="entry name" value="Ribonuclease H-like"/>
    <property type="match status" value="1"/>
</dbReference>
<dbReference type="PANTHER" id="PTHR37529">
    <property type="entry name" value="TRANSPOSASE INSG FOR INSERTION SEQUENCE ELEMENT IS4-RELATED"/>
    <property type="match status" value="1"/>
</dbReference>
<dbReference type="EMBL" id="CP036316">
    <property type="protein sequence ID" value="QDT64374.1"/>
    <property type="molecule type" value="Genomic_DNA"/>
</dbReference>
<organism evidence="3 4">
    <name type="scientific">Calycomorphotria hydatis</name>
    <dbReference type="NCBI Taxonomy" id="2528027"/>
    <lineage>
        <taxon>Bacteria</taxon>
        <taxon>Pseudomonadati</taxon>
        <taxon>Planctomycetota</taxon>
        <taxon>Planctomycetia</taxon>
        <taxon>Planctomycetales</taxon>
        <taxon>Planctomycetaceae</taxon>
        <taxon>Calycomorphotria</taxon>
    </lineage>
</organism>
<dbReference type="InterPro" id="IPR047952">
    <property type="entry name" value="Transpos_IS4"/>
</dbReference>
<evidence type="ECO:0000256" key="1">
    <source>
        <dbReference type="SAM" id="MobiDB-lite"/>
    </source>
</evidence>
<reference evidence="3 4" key="1">
    <citation type="submission" date="2019-02" db="EMBL/GenBank/DDBJ databases">
        <title>Deep-cultivation of Planctomycetes and their phenomic and genomic characterization uncovers novel biology.</title>
        <authorList>
            <person name="Wiegand S."/>
            <person name="Jogler M."/>
            <person name="Boedeker C."/>
            <person name="Pinto D."/>
            <person name="Vollmers J."/>
            <person name="Rivas-Marin E."/>
            <person name="Kohn T."/>
            <person name="Peeters S.H."/>
            <person name="Heuer A."/>
            <person name="Rast P."/>
            <person name="Oberbeckmann S."/>
            <person name="Bunk B."/>
            <person name="Jeske O."/>
            <person name="Meyerdierks A."/>
            <person name="Storesund J.E."/>
            <person name="Kallscheuer N."/>
            <person name="Luecker S."/>
            <person name="Lage O.M."/>
            <person name="Pohl T."/>
            <person name="Merkel B.J."/>
            <person name="Hornburger P."/>
            <person name="Mueller R.-W."/>
            <person name="Bruemmer F."/>
            <person name="Labrenz M."/>
            <person name="Spormann A.M."/>
            <person name="Op den Camp H."/>
            <person name="Overmann J."/>
            <person name="Amann R."/>
            <person name="Jetten M.S.M."/>
            <person name="Mascher T."/>
            <person name="Medema M.H."/>
            <person name="Devos D.P."/>
            <person name="Kaster A.-K."/>
            <person name="Ovreas L."/>
            <person name="Rohde M."/>
            <person name="Galperin M.Y."/>
            <person name="Jogler C."/>
        </authorList>
    </citation>
    <scope>NUCLEOTIDE SEQUENCE [LARGE SCALE GENOMIC DNA]</scope>
    <source>
        <strain evidence="3 4">V22</strain>
    </source>
</reference>
<dbReference type="NCBIfam" id="NF033592">
    <property type="entry name" value="transpos_IS4_1"/>
    <property type="match status" value="1"/>
</dbReference>
<feature type="compositionally biased region" description="Basic and acidic residues" evidence="1">
    <location>
        <begin position="427"/>
        <end position="438"/>
    </location>
</feature>
<dbReference type="RefSeq" id="WP_145261484.1">
    <property type="nucleotide sequence ID" value="NZ_CP036316.1"/>
</dbReference>
<dbReference type="AlphaFoldDB" id="A0A517T7M5"/>
<name>A0A517T7M5_9PLAN</name>
<feature type="region of interest" description="Disordered" evidence="1">
    <location>
        <begin position="420"/>
        <end position="465"/>
    </location>
</feature>